<feature type="compositionally biased region" description="Low complexity" evidence="1">
    <location>
        <begin position="236"/>
        <end position="247"/>
    </location>
</feature>
<evidence type="ECO:0000313" key="2">
    <source>
        <dbReference type="EMBL" id="KIJ60879.1"/>
    </source>
</evidence>
<feature type="region of interest" description="Disordered" evidence="1">
    <location>
        <begin position="181"/>
        <end position="288"/>
    </location>
</feature>
<organism evidence="2 3">
    <name type="scientific">Hydnomerulius pinastri MD-312</name>
    <dbReference type="NCBI Taxonomy" id="994086"/>
    <lineage>
        <taxon>Eukaryota</taxon>
        <taxon>Fungi</taxon>
        <taxon>Dikarya</taxon>
        <taxon>Basidiomycota</taxon>
        <taxon>Agaricomycotina</taxon>
        <taxon>Agaricomycetes</taxon>
        <taxon>Agaricomycetidae</taxon>
        <taxon>Boletales</taxon>
        <taxon>Boletales incertae sedis</taxon>
        <taxon>Leucogyrophana</taxon>
    </lineage>
</organism>
<reference evidence="2 3" key="1">
    <citation type="submission" date="2014-04" db="EMBL/GenBank/DDBJ databases">
        <title>Evolutionary Origins and Diversification of the Mycorrhizal Mutualists.</title>
        <authorList>
            <consortium name="DOE Joint Genome Institute"/>
            <consortium name="Mycorrhizal Genomics Consortium"/>
            <person name="Kohler A."/>
            <person name="Kuo A."/>
            <person name="Nagy L.G."/>
            <person name="Floudas D."/>
            <person name="Copeland A."/>
            <person name="Barry K.W."/>
            <person name="Cichocki N."/>
            <person name="Veneault-Fourrey C."/>
            <person name="LaButti K."/>
            <person name="Lindquist E.A."/>
            <person name="Lipzen A."/>
            <person name="Lundell T."/>
            <person name="Morin E."/>
            <person name="Murat C."/>
            <person name="Riley R."/>
            <person name="Ohm R."/>
            <person name="Sun H."/>
            <person name="Tunlid A."/>
            <person name="Henrissat B."/>
            <person name="Grigoriev I.V."/>
            <person name="Hibbett D.S."/>
            <person name="Martin F."/>
        </authorList>
    </citation>
    <scope>NUCLEOTIDE SEQUENCE [LARGE SCALE GENOMIC DNA]</scope>
    <source>
        <strain evidence="2 3">MD-312</strain>
    </source>
</reference>
<evidence type="ECO:0000256" key="1">
    <source>
        <dbReference type="SAM" id="MobiDB-lite"/>
    </source>
</evidence>
<dbReference type="EMBL" id="KN839868">
    <property type="protein sequence ID" value="KIJ60879.1"/>
    <property type="molecule type" value="Genomic_DNA"/>
</dbReference>
<feature type="region of interest" description="Disordered" evidence="1">
    <location>
        <begin position="16"/>
        <end position="35"/>
    </location>
</feature>
<protein>
    <submittedName>
        <fullName evidence="2">Uncharacterized protein</fullName>
    </submittedName>
</protein>
<evidence type="ECO:0000313" key="3">
    <source>
        <dbReference type="Proteomes" id="UP000053820"/>
    </source>
</evidence>
<feature type="compositionally biased region" description="Low complexity" evidence="1">
    <location>
        <begin position="16"/>
        <end position="32"/>
    </location>
</feature>
<accession>A0A0C9V5N8</accession>
<gene>
    <name evidence="2" type="ORF">HYDPIDRAFT_116749</name>
</gene>
<dbReference type="OrthoDB" id="2691494at2759"/>
<proteinExistence type="predicted"/>
<dbReference type="Proteomes" id="UP000053820">
    <property type="component" value="Unassembled WGS sequence"/>
</dbReference>
<dbReference type="AlphaFoldDB" id="A0A0C9V5N8"/>
<dbReference type="HOGENOM" id="CLU_966631_0_0_1"/>
<name>A0A0C9V5N8_9AGAM</name>
<keyword evidence="3" id="KW-1185">Reference proteome</keyword>
<sequence length="288" mass="32534">MLLQTISITQALGVSPKWSSLSPSSPVELNSPTMSSSHLNAVPSIGDYRYLQPQGRDFVVTDPDDSSVRVFYSRDQLKACLEFSLKLRTAERRNLPPMPGGYDYLSTTLDMEPYIPTRLTGYDIQTRSAIRGLYPEPDPRLLFGDEGDEQIFTRSQTESVHKMLWQAAENQVRIREIVSERREKRRQSGHHLPNPGSHRRRGNDSANPKRRRRGKRSGDRDDSYDSLSPRHGRTRSPSPSGSQLPGGTPNGQYEREEQYAEYPEQEVATAEVPAHTGEDMEQDMAAAM</sequence>